<comment type="subcellular location">
    <subcellularLocation>
        <location evidence="1">Cell membrane</location>
        <topology evidence="1">Multi-pass membrane protein</topology>
    </subcellularLocation>
</comment>
<feature type="transmembrane region" description="Helical" evidence="6">
    <location>
        <begin position="48"/>
        <end position="72"/>
    </location>
</feature>
<feature type="transmembrane region" description="Helical" evidence="6">
    <location>
        <begin position="247"/>
        <end position="269"/>
    </location>
</feature>
<sequence>MILQLLVAFCLLLSTVFWCSLLIQFNRQRIKKLEGTLESNTQRSLQEFFLFLPATILVRLYLSLCVMAPLLGWLLGDWLSALSCFVVVLIAPPVAFKWLLKRRYRALQKQLPPMLVTLSNQLRSGISMANGINGLKGEIPAPLGQEVNEVLRQVKLGQDLEQALLGWQQRVPIFSVKMVVQSLILGFRSGGQQSELLMRLAENLQKQEHIRERQATLSSQAKMQARVLVLMPIALFFLLRSMKPDHIAMLTGTLVGQLMLVAAGVLMIIGGWMMKKILNTDDF</sequence>
<feature type="domain" description="Type II secretion system protein GspF" evidence="7">
    <location>
        <begin position="117"/>
        <end position="238"/>
    </location>
</feature>
<protein>
    <submittedName>
        <fullName evidence="8">Tight adherence protein B</fullName>
    </submittedName>
</protein>
<evidence type="ECO:0000256" key="4">
    <source>
        <dbReference type="ARBA" id="ARBA00022989"/>
    </source>
</evidence>
<keyword evidence="9" id="KW-1185">Reference proteome</keyword>
<feature type="transmembrane region" description="Helical" evidence="6">
    <location>
        <begin position="78"/>
        <end position="100"/>
    </location>
</feature>
<dbReference type="OrthoDB" id="5611741at2"/>
<dbReference type="EMBL" id="SNXI01000004">
    <property type="protein sequence ID" value="TDP39076.1"/>
    <property type="molecule type" value="Genomic_DNA"/>
</dbReference>
<keyword evidence="2" id="KW-1003">Cell membrane</keyword>
<dbReference type="PANTHER" id="PTHR35007:SF1">
    <property type="entry name" value="PILUS ASSEMBLY PROTEIN"/>
    <property type="match status" value="1"/>
</dbReference>
<reference evidence="8 9" key="1">
    <citation type="submission" date="2019-03" db="EMBL/GenBank/DDBJ databases">
        <title>Freshwater and sediment microbial communities from various areas in North America, analyzing microbe dynamics in response to fracking.</title>
        <authorList>
            <person name="Lamendella R."/>
        </authorList>
    </citation>
    <scope>NUCLEOTIDE SEQUENCE [LARGE SCALE GENOMIC DNA]</scope>
    <source>
        <strain evidence="8 9">18_TX</strain>
    </source>
</reference>
<dbReference type="Gene3D" id="1.20.81.30">
    <property type="entry name" value="Type II secretion system (T2SS), domain F"/>
    <property type="match status" value="1"/>
</dbReference>
<dbReference type="InterPro" id="IPR018076">
    <property type="entry name" value="T2SS_GspF_dom"/>
</dbReference>
<dbReference type="GO" id="GO:0005886">
    <property type="term" value="C:plasma membrane"/>
    <property type="evidence" value="ECO:0007669"/>
    <property type="project" value="UniProtKB-SubCell"/>
</dbReference>
<evidence type="ECO:0000313" key="9">
    <source>
        <dbReference type="Proteomes" id="UP000295531"/>
    </source>
</evidence>
<dbReference type="Proteomes" id="UP000295531">
    <property type="component" value="Unassembled WGS sequence"/>
</dbReference>
<evidence type="ECO:0000256" key="2">
    <source>
        <dbReference type="ARBA" id="ARBA00022475"/>
    </source>
</evidence>
<dbReference type="AlphaFoldDB" id="A0A4R6PMJ4"/>
<evidence type="ECO:0000256" key="1">
    <source>
        <dbReference type="ARBA" id="ARBA00004651"/>
    </source>
</evidence>
<keyword evidence="4 6" id="KW-1133">Transmembrane helix</keyword>
<evidence type="ECO:0000256" key="3">
    <source>
        <dbReference type="ARBA" id="ARBA00022692"/>
    </source>
</evidence>
<evidence type="ECO:0000256" key="5">
    <source>
        <dbReference type="ARBA" id="ARBA00023136"/>
    </source>
</evidence>
<evidence type="ECO:0000259" key="7">
    <source>
        <dbReference type="Pfam" id="PF00482"/>
    </source>
</evidence>
<dbReference type="PANTHER" id="PTHR35007">
    <property type="entry name" value="INTEGRAL MEMBRANE PROTEIN-RELATED"/>
    <property type="match status" value="1"/>
</dbReference>
<accession>A0A4R6PMJ4</accession>
<comment type="caution">
    <text evidence="8">The sequence shown here is derived from an EMBL/GenBank/DDBJ whole genome shotgun (WGS) entry which is preliminary data.</text>
</comment>
<name>A0A4R6PMJ4_9GAMM</name>
<keyword evidence="3 6" id="KW-0812">Transmembrane</keyword>
<evidence type="ECO:0000256" key="6">
    <source>
        <dbReference type="SAM" id="Phobius"/>
    </source>
</evidence>
<feature type="transmembrane region" description="Helical" evidence="6">
    <location>
        <begin position="223"/>
        <end position="241"/>
    </location>
</feature>
<feature type="transmembrane region" description="Helical" evidence="6">
    <location>
        <begin position="6"/>
        <end position="27"/>
    </location>
</feature>
<dbReference type="InterPro" id="IPR042094">
    <property type="entry name" value="T2SS_GspF_sf"/>
</dbReference>
<evidence type="ECO:0000313" key="8">
    <source>
        <dbReference type="EMBL" id="TDP39076.1"/>
    </source>
</evidence>
<gene>
    <name evidence="8" type="ORF">DEU29_104188</name>
</gene>
<dbReference type="RefSeq" id="WP_133539178.1">
    <property type="nucleotide sequence ID" value="NZ_SNXI01000004.1"/>
</dbReference>
<organism evidence="8 9">
    <name type="scientific">Idiomarina aquatica</name>
    <dbReference type="NCBI Taxonomy" id="1327752"/>
    <lineage>
        <taxon>Bacteria</taxon>
        <taxon>Pseudomonadati</taxon>
        <taxon>Pseudomonadota</taxon>
        <taxon>Gammaproteobacteria</taxon>
        <taxon>Alteromonadales</taxon>
        <taxon>Idiomarinaceae</taxon>
        <taxon>Idiomarina</taxon>
    </lineage>
</organism>
<dbReference type="Pfam" id="PF00482">
    <property type="entry name" value="T2SSF"/>
    <property type="match status" value="1"/>
</dbReference>
<keyword evidence="5 6" id="KW-0472">Membrane</keyword>
<proteinExistence type="predicted"/>